<reference evidence="4 5" key="1">
    <citation type="journal article" date="2019" name="Int. J. Syst. Evol. Microbiol.">
        <title>The Global Catalogue of Microorganisms (GCM) 10K type strain sequencing project: providing services to taxonomists for standard genome sequencing and annotation.</title>
        <authorList>
            <consortium name="The Broad Institute Genomics Platform"/>
            <consortium name="The Broad Institute Genome Sequencing Center for Infectious Disease"/>
            <person name="Wu L."/>
            <person name="Ma J."/>
        </authorList>
    </citation>
    <scope>NUCLEOTIDE SEQUENCE [LARGE SCALE GENOMIC DNA]</scope>
    <source>
        <strain evidence="4 5">JCM 14718</strain>
    </source>
</reference>
<comment type="caution">
    <text evidence="4">The sequence shown here is derived from an EMBL/GenBank/DDBJ whole genome shotgun (WGS) entry which is preliminary data.</text>
</comment>
<dbReference type="InterPro" id="IPR050362">
    <property type="entry name" value="Cation-dep_OMT"/>
</dbReference>
<accession>A0ABN2IY70</accession>
<dbReference type="PROSITE" id="PS51682">
    <property type="entry name" value="SAM_OMT_I"/>
    <property type="match status" value="1"/>
</dbReference>
<dbReference type="EMBL" id="BAAANY010000038">
    <property type="protein sequence ID" value="GAA1714188.1"/>
    <property type="molecule type" value="Genomic_DNA"/>
</dbReference>
<dbReference type="SUPFAM" id="SSF53335">
    <property type="entry name" value="S-adenosyl-L-methionine-dependent methyltransferases"/>
    <property type="match status" value="1"/>
</dbReference>
<evidence type="ECO:0000313" key="5">
    <source>
        <dbReference type="Proteomes" id="UP001500618"/>
    </source>
</evidence>
<keyword evidence="2" id="KW-0808">Transferase</keyword>
<gene>
    <name evidence="4" type="ORF">GCM10009765_74030</name>
</gene>
<proteinExistence type="predicted"/>
<organism evidence="4 5">
    <name type="scientific">Fodinicola feengrottensis</name>
    <dbReference type="NCBI Taxonomy" id="435914"/>
    <lineage>
        <taxon>Bacteria</taxon>
        <taxon>Bacillati</taxon>
        <taxon>Actinomycetota</taxon>
        <taxon>Actinomycetes</taxon>
        <taxon>Mycobacteriales</taxon>
        <taxon>Fodinicola</taxon>
    </lineage>
</organism>
<name>A0ABN2IY70_9ACTN</name>
<evidence type="ECO:0000256" key="3">
    <source>
        <dbReference type="ARBA" id="ARBA00022691"/>
    </source>
</evidence>
<dbReference type="PANTHER" id="PTHR10509">
    <property type="entry name" value="O-METHYLTRANSFERASE-RELATED"/>
    <property type="match status" value="1"/>
</dbReference>
<dbReference type="InterPro" id="IPR002935">
    <property type="entry name" value="SAM_O-MeTrfase"/>
</dbReference>
<dbReference type="InterPro" id="IPR029063">
    <property type="entry name" value="SAM-dependent_MTases_sf"/>
</dbReference>
<sequence>MKPVTLPGIEDYVAAHTTPDAPHLVELAAQAHEALVDPQMMSGPVQGRFLELLVFAMRPRLVLEIGTFSGYSALSMAPALPPGGRIVTCELNPEHATFARKRIAENGFADRITVEEGPALDTVRSLDGPFDLAFIDANKTGYPDYLEAVLEKLSPNGLMLADNTLWNGDVLNADSADPDTHALRSFNAAVAADPRLRCTLLTVRDGLTVIRRA</sequence>
<evidence type="ECO:0000256" key="1">
    <source>
        <dbReference type="ARBA" id="ARBA00022603"/>
    </source>
</evidence>
<dbReference type="PANTHER" id="PTHR10509:SF14">
    <property type="entry name" value="CAFFEOYL-COA O-METHYLTRANSFERASE 3-RELATED"/>
    <property type="match status" value="1"/>
</dbReference>
<dbReference type="RefSeq" id="WP_163569645.1">
    <property type="nucleotide sequence ID" value="NZ_BAAANY010000038.1"/>
</dbReference>
<dbReference type="Proteomes" id="UP001500618">
    <property type="component" value="Unassembled WGS sequence"/>
</dbReference>
<protein>
    <submittedName>
        <fullName evidence="4">O-methyltransferase</fullName>
    </submittedName>
</protein>
<evidence type="ECO:0000313" key="4">
    <source>
        <dbReference type="EMBL" id="GAA1714188.1"/>
    </source>
</evidence>
<dbReference type="Gene3D" id="3.40.50.150">
    <property type="entry name" value="Vaccinia Virus protein VP39"/>
    <property type="match status" value="1"/>
</dbReference>
<dbReference type="Pfam" id="PF01596">
    <property type="entry name" value="Methyltransf_3"/>
    <property type="match status" value="1"/>
</dbReference>
<dbReference type="CDD" id="cd02440">
    <property type="entry name" value="AdoMet_MTases"/>
    <property type="match status" value="1"/>
</dbReference>
<evidence type="ECO:0000256" key="2">
    <source>
        <dbReference type="ARBA" id="ARBA00022679"/>
    </source>
</evidence>
<keyword evidence="1" id="KW-0489">Methyltransferase</keyword>
<keyword evidence="5" id="KW-1185">Reference proteome</keyword>
<keyword evidence="3" id="KW-0949">S-adenosyl-L-methionine</keyword>